<feature type="transmembrane region" description="Helical" evidence="2">
    <location>
        <begin position="74"/>
        <end position="96"/>
    </location>
</feature>
<dbReference type="Proteomes" id="UP000193834">
    <property type="component" value="Unassembled WGS sequence"/>
</dbReference>
<evidence type="ECO:0000256" key="2">
    <source>
        <dbReference type="SAM" id="Phobius"/>
    </source>
</evidence>
<dbReference type="EMBL" id="FXAZ01000001">
    <property type="protein sequence ID" value="SMG13654.1"/>
    <property type="molecule type" value="Genomic_DNA"/>
</dbReference>
<feature type="region of interest" description="Disordered" evidence="1">
    <location>
        <begin position="1"/>
        <end position="28"/>
    </location>
</feature>
<evidence type="ECO:0000313" key="3">
    <source>
        <dbReference type="EMBL" id="SMG13654.1"/>
    </source>
</evidence>
<dbReference type="STRING" id="1852522.SAMN06295960_0414"/>
<keyword evidence="2" id="KW-1133">Transmembrane helix</keyword>
<keyword evidence="2" id="KW-0812">Transmembrane</keyword>
<reference evidence="3 4" key="1">
    <citation type="submission" date="2017-04" db="EMBL/GenBank/DDBJ databases">
        <authorList>
            <person name="Afonso C.L."/>
            <person name="Miller P.J."/>
            <person name="Scott M.A."/>
            <person name="Spackman E."/>
            <person name="Goraichik I."/>
            <person name="Dimitrov K.M."/>
            <person name="Suarez D.L."/>
            <person name="Swayne D.E."/>
        </authorList>
    </citation>
    <scope>NUCLEOTIDE SEQUENCE [LARGE SCALE GENOMIC DNA]</scope>
    <source>
        <strain evidence="3 4">11</strain>
    </source>
</reference>
<dbReference type="AlphaFoldDB" id="A0A1X7IFZ3"/>
<sequence length="127" mass="14416">MSRRKNQMKVNLAEQNKSNQADSTVMQKSDQELLKETYTLTQQLAITLEKSRIREYNELLLSPRRLIWNNLLGGMARGVGIAIGLTVITATLLYFLQMLGALNLPIIGDYIADIVRIVQKQLDSSMY</sequence>
<protein>
    <recommendedName>
        <fullName evidence="5">Signal transduction histidine kinase</fullName>
    </recommendedName>
</protein>
<feature type="compositionally biased region" description="Polar residues" evidence="1">
    <location>
        <begin position="13"/>
        <end position="28"/>
    </location>
</feature>
<dbReference type="Pfam" id="PF18910">
    <property type="entry name" value="DUF5665"/>
    <property type="match status" value="1"/>
</dbReference>
<keyword evidence="4" id="KW-1185">Reference proteome</keyword>
<keyword evidence="2" id="KW-0472">Membrane</keyword>
<gene>
    <name evidence="3" type="ORF">SAMN06295960_0414</name>
</gene>
<organism evidence="3 4">
    <name type="scientific">Paenibacillus aquistagni</name>
    <dbReference type="NCBI Taxonomy" id="1852522"/>
    <lineage>
        <taxon>Bacteria</taxon>
        <taxon>Bacillati</taxon>
        <taxon>Bacillota</taxon>
        <taxon>Bacilli</taxon>
        <taxon>Bacillales</taxon>
        <taxon>Paenibacillaceae</taxon>
        <taxon>Paenibacillus</taxon>
    </lineage>
</organism>
<name>A0A1X7IFZ3_9BACL</name>
<evidence type="ECO:0008006" key="5">
    <source>
        <dbReference type="Google" id="ProtNLM"/>
    </source>
</evidence>
<evidence type="ECO:0000313" key="4">
    <source>
        <dbReference type="Proteomes" id="UP000193834"/>
    </source>
</evidence>
<proteinExistence type="predicted"/>
<accession>A0A1X7IFZ3</accession>
<dbReference type="InterPro" id="IPR043723">
    <property type="entry name" value="DUF5665"/>
</dbReference>
<evidence type="ECO:0000256" key="1">
    <source>
        <dbReference type="SAM" id="MobiDB-lite"/>
    </source>
</evidence>